<gene>
    <name evidence="1" type="ORF">PACLA_8A061921</name>
</gene>
<evidence type="ECO:0000313" key="2">
    <source>
        <dbReference type="Proteomes" id="UP001152795"/>
    </source>
</evidence>
<dbReference type="EMBL" id="CACRXK020007659">
    <property type="protein sequence ID" value="CAB4012852.1"/>
    <property type="molecule type" value="Genomic_DNA"/>
</dbReference>
<dbReference type="AlphaFoldDB" id="A0A6S7J646"/>
<organism evidence="1 2">
    <name type="scientific">Paramuricea clavata</name>
    <name type="common">Red gorgonian</name>
    <name type="synonym">Violescent sea-whip</name>
    <dbReference type="NCBI Taxonomy" id="317549"/>
    <lineage>
        <taxon>Eukaryota</taxon>
        <taxon>Metazoa</taxon>
        <taxon>Cnidaria</taxon>
        <taxon>Anthozoa</taxon>
        <taxon>Octocorallia</taxon>
        <taxon>Malacalcyonacea</taxon>
        <taxon>Plexauridae</taxon>
        <taxon>Paramuricea</taxon>
    </lineage>
</organism>
<protein>
    <submittedName>
        <fullName evidence="1">Uncharacterized protein</fullName>
    </submittedName>
</protein>
<accession>A0A6S7J646</accession>
<name>A0A6S7J646_PARCT</name>
<comment type="caution">
    <text evidence="1">The sequence shown here is derived from an EMBL/GenBank/DDBJ whole genome shotgun (WGS) entry which is preliminary data.</text>
</comment>
<sequence>MKDYNKYSKATICSHMKRKIDDSVIDERKQNKGRPHKLTKRDKRNILRHVEILLYEGIMGILQQNDSKFLLAYRQMFQMRQFDAFLEPTDSNTFIRVKRGCLAEGFDS</sequence>
<reference evidence="1" key="1">
    <citation type="submission" date="2020-04" db="EMBL/GenBank/DDBJ databases">
        <authorList>
            <person name="Alioto T."/>
            <person name="Alioto T."/>
            <person name="Gomez Garrido J."/>
        </authorList>
    </citation>
    <scope>NUCLEOTIDE SEQUENCE</scope>
    <source>
        <strain evidence="1">A484AB</strain>
    </source>
</reference>
<dbReference type="Proteomes" id="UP001152795">
    <property type="component" value="Unassembled WGS sequence"/>
</dbReference>
<proteinExistence type="predicted"/>
<keyword evidence="2" id="KW-1185">Reference proteome</keyword>
<evidence type="ECO:0000313" key="1">
    <source>
        <dbReference type="EMBL" id="CAB4012852.1"/>
    </source>
</evidence>